<keyword evidence="7" id="KW-1185">Reference proteome</keyword>
<accession>A0ABD3JK06</accession>
<dbReference type="InterPro" id="IPR036388">
    <property type="entry name" value="WH-like_DNA-bd_sf"/>
</dbReference>
<dbReference type="PANTHER" id="PTHR23155">
    <property type="entry name" value="DISEASE RESISTANCE PROTEIN RP"/>
    <property type="match status" value="1"/>
</dbReference>
<dbReference type="InterPro" id="IPR032675">
    <property type="entry name" value="LRR_dom_sf"/>
</dbReference>
<evidence type="ECO:0000256" key="1">
    <source>
        <dbReference type="ARBA" id="ARBA00022737"/>
    </source>
</evidence>
<dbReference type="PRINTS" id="PR00364">
    <property type="entry name" value="DISEASERSIST"/>
</dbReference>
<evidence type="ECO:0000259" key="3">
    <source>
        <dbReference type="Pfam" id="PF00931"/>
    </source>
</evidence>
<evidence type="ECO:0008006" key="8">
    <source>
        <dbReference type="Google" id="ProtNLM"/>
    </source>
</evidence>
<dbReference type="Pfam" id="PF00931">
    <property type="entry name" value="NB-ARC"/>
    <property type="match status" value="1"/>
</dbReference>
<evidence type="ECO:0000259" key="4">
    <source>
        <dbReference type="Pfam" id="PF23559"/>
    </source>
</evidence>
<keyword evidence="2" id="KW-0611">Plant defense</keyword>
<dbReference type="InterPro" id="IPR044974">
    <property type="entry name" value="Disease_R_plants"/>
</dbReference>
<evidence type="ECO:0000259" key="5">
    <source>
        <dbReference type="Pfam" id="PF23598"/>
    </source>
</evidence>
<evidence type="ECO:0000313" key="7">
    <source>
        <dbReference type="Proteomes" id="UP001634007"/>
    </source>
</evidence>
<sequence length="940" mass="105427">MAVPGVATPLVIDKSLHVLSEREILSSGLPDDVTRAVGHLQTILITLMSLQSGTDNDEQSGDHGPGLLRRALDAADFAGKFLLEASRHLKSHKGRPAKIRALVRFMSLRARVRAAERKALDLINRVHILSTHLSQTHDPPPHDLLTLDVTSSRNMHRKKVCWNGKIESDIVGREAEVRKLLARLTLKDGDRGALRLRIVCVVAEESIGKTALVRSVYNRPELDHSFQCRVWVHLPDKVNLKDLLVKILKQTPVPELKDLEHKREKYLKEMLHKSLMELRYLIVFDNLREAKVMDDLMTLLADSRNGSRVIVTTRDPKIPSIIDPWASRLELRQLDAEQSELLLKECGFISEDPGLKASILSKCSGSPPGILLLGGLMMASGDSSPVMDRLADNPVLDDIMSLSYDKLPYLLKPCLLYLCLFPKDSDISTRRLFRLWHAEGLVPVPGFTAMECFEEFVGRNLVHVVRRRKRSEEPKSCRVPSFLHDFLCGMAMKLGLLHIHSDTKATNPGEKSKLVNGCLWIVKHQESQKSAEKGDHWHANIQPQHLRSYVTFKTQKQGTRSREVEELLRPLISKRNCGLLRVLDLEGTYKPLLPDELGNVLLNLRYLGLRWTVLDSIPESVGNMSRLETLDLKHTNVRKLPSSIWKVKSLQHLYMNEVCFDKSNGGSLTNLQTLWGLYIGSAKSPMLDVLSKLTSLEKLGLTCDSPVMKKATECILKLSKLESLKLRSRDLFGQPSDLNLSDMSGVESISDLYLLGSFPNRDSQGVPWDLPQRDGLGLLPRNLKILTLSMSGLDRASMAVLGKLEGLEMLNLFAGSYTGQVLNFCKDSFPRLRVLKLWKLEKVEAAYVDETTLCRLEDLEIKNCALLTSIDSLDHIKSLKQISLIQVKEELATDIKEGLTGKLFINGKQLATSVSSREVFIKEKQLVPPPPPSAQAAQVN</sequence>
<feature type="domain" description="Disease resistance protein winged helix" evidence="4">
    <location>
        <begin position="420"/>
        <end position="486"/>
    </location>
</feature>
<organism evidence="6 7">
    <name type="scientific">Eucalyptus globulus</name>
    <name type="common">Tasmanian blue gum</name>
    <dbReference type="NCBI Taxonomy" id="34317"/>
    <lineage>
        <taxon>Eukaryota</taxon>
        <taxon>Viridiplantae</taxon>
        <taxon>Streptophyta</taxon>
        <taxon>Embryophyta</taxon>
        <taxon>Tracheophyta</taxon>
        <taxon>Spermatophyta</taxon>
        <taxon>Magnoliopsida</taxon>
        <taxon>eudicotyledons</taxon>
        <taxon>Gunneridae</taxon>
        <taxon>Pentapetalae</taxon>
        <taxon>rosids</taxon>
        <taxon>malvids</taxon>
        <taxon>Myrtales</taxon>
        <taxon>Myrtaceae</taxon>
        <taxon>Myrtoideae</taxon>
        <taxon>Eucalypteae</taxon>
        <taxon>Eucalyptus</taxon>
    </lineage>
</organism>
<dbReference type="GO" id="GO:0051707">
    <property type="term" value="P:response to other organism"/>
    <property type="evidence" value="ECO:0007669"/>
    <property type="project" value="UniProtKB-ARBA"/>
</dbReference>
<dbReference type="Proteomes" id="UP001634007">
    <property type="component" value="Unassembled WGS sequence"/>
</dbReference>
<dbReference type="SUPFAM" id="SSF52540">
    <property type="entry name" value="P-loop containing nucleoside triphosphate hydrolases"/>
    <property type="match status" value="1"/>
</dbReference>
<dbReference type="PANTHER" id="PTHR23155:SF955">
    <property type="entry name" value="AAA+ ATPASE DOMAIN-CONTAINING PROTEIN"/>
    <property type="match status" value="1"/>
</dbReference>
<feature type="domain" description="Disease resistance R13L4/SHOC-2-like LRR" evidence="5">
    <location>
        <begin position="573"/>
        <end position="888"/>
    </location>
</feature>
<dbReference type="InterPro" id="IPR027417">
    <property type="entry name" value="P-loop_NTPase"/>
</dbReference>
<dbReference type="InterPro" id="IPR002182">
    <property type="entry name" value="NB-ARC"/>
</dbReference>
<proteinExistence type="predicted"/>
<dbReference type="Gene3D" id="1.10.10.10">
    <property type="entry name" value="Winged helix-like DNA-binding domain superfamily/Winged helix DNA-binding domain"/>
    <property type="match status" value="1"/>
</dbReference>
<evidence type="ECO:0000256" key="2">
    <source>
        <dbReference type="ARBA" id="ARBA00022821"/>
    </source>
</evidence>
<evidence type="ECO:0000313" key="6">
    <source>
        <dbReference type="EMBL" id="KAL3726186.1"/>
    </source>
</evidence>
<dbReference type="EMBL" id="JBJKBG010000008">
    <property type="protein sequence ID" value="KAL3726186.1"/>
    <property type="molecule type" value="Genomic_DNA"/>
</dbReference>
<dbReference type="Pfam" id="PF23559">
    <property type="entry name" value="WHD_DRP"/>
    <property type="match status" value="1"/>
</dbReference>
<dbReference type="Gene3D" id="3.80.10.10">
    <property type="entry name" value="Ribonuclease Inhibitor"/>
    <property type="match status" value="2"/>
</dbReference>
<dbReference type="Gene3D" id="3.40.50.300">
    <property type="entry name" value="P-loop containing nucleotide triphosphate hydrolases"/>
    <property type="match status" value="1"/>
</dbReference>
<dbReference type="AlphaFoldDB" id="A0ABD3JK06"/>
<dbReference type="GO" id="GO:0006952">
    <property type="term" value="P:defense response"/>
    <property type="evidence" value="ECO:0007669"/>
    <property type="project" value="UniProtKB-KW"/>
</dbReference>
<dbReference type="InterPro" id="IPR055414">
    <property type="entry name" value="LRR_R13L4/SHOC2-like"/>
</dbReference>
<feature type="domain" description="NB-ARC" evidence="3">
    <location>
        <begin position="174"/>
        <end position="348"/>
    </location>
</feature>
<dbReference type="SUPFAM" id="SSF52058">
    <property type="entry name" value="L domain-like"/>
    <property type="match status" value="1"/>
</dbReference>
<keyword evidence="1" id="KW-0677">Repeat</keyword>
<protein>
    <recommendedName>
        <fullName evidence="8">NB-ARC domain-containing protein</fullName>
    </recommendedName>
</protein>
<reference evidence="6 7" key="1">
    <citation type="submission" date="2024-11" db="EMBL/GenBank/DDBJ databases">
        <title>Chromosome-level genome assembly of Eucalyptus globulus Labill. provides insights into its genome evolution.</title>
        <authorList>
            <person name="Li X."/>
        </authorList>
    </citation>
    <scope>NUCLEOTIDE SEQUENCE [LARGE SCALE GENOMIC DNA]</scope>
    <source>
        <strain evidence="6">CL2024</strain>
        <tissue evidence="6">Fresh tender leaves</tissue>
    </source>
</reference>
<dbReference type="InterPro" id="IPR058922">
    <property type="entry name" value="WHD_DRP"/>
</dbReference>
<name>A0ABD3JK06_EUCGL</name>
<dbReference type="Pfam" id="PF23598">
    <property type="entry name" value="LRR_14"/>
    <property type="match status" value="1"/>
</dbReference>
<gene>
    <name evidence="6" type="ORF">ACJRO7_031129</name>
</gene>
<comment type="caution">
    <text evidence="6">The sequence shown here is derived from an EMBL/GenBank/DDBJ whole genome shotgun (WGS) entry which is preliminary data.</text>
</comment>